<evidence type="ECO:0000256" key="1">
    <source>
        <dbReference type="ARBA" id="ARBA00004141"/>
    </source>
</evidence>
<evidence type="ECO:0000313" key="7">
    <source>
        <dbReference type="Ensembl" id="ENSBIXP00005016472.1"/>
    </source>
</evidence>
<evidence type="ECO:0000313" key="9">
    <source>
        <dbReference type="Proteomes" id="UP000429181"/>
    </source>
</evidence>
<dbReference type="AlphaFoldDB" id="A0A4W2GES5"/>
<keyword evidence="8" id="KW-1185">Reference proteome</keyword>
<evidence type="ECO:0000256" key="2">
    <source>
        <dbReference type="ARBA" id="ARBA00007018"/>
    </source>
</evidence>
<evidence type="ECO:0000256" key="3">
    <source>
        <dbReference type="ARBA" id="ARBA00022692"/>
    </source>
</evidence>
<dbReference type="GO" id="GO:0033211">
    <property type="term" value="P:adiponectin-activated signaling pathway"/>
    <property type="evidence" value="ECO:0007669"/>
    <property type="project" value="TreeGrafter"/>
</dbReference>
<evidence type="ECO:0000256" key="6">
    <source>
        <dbReference type="SAM" id="MobiDB-lite"/>
    </source>
</evidence>
<protein>
    <submittedName>
        <fullName evidence="7">Adiponectin receptor 1</fullName>
    </submittedName>
</protein>
<dbReference type="PANTHER" id="PTHR20855">
    <property type="entry name" value="ADIPOR/PROGESTIN RECEPTOR-RELATED"/>
    <property type="match status" value="1"/>
</dbReference>
<name>A0A4W2GES5_BOBOX</name>
<keyword evidence="5" id="KW-0472">Membrane</keyword>
<reference evidence="7" key="2">
    <citation type="submission" date="2025-05" db="UniProtKB">
        <authorList>
            <consortium name="Ensembl"/>
        </authorList>
    </citation>
    <scope>IDENTIFICATION</scope>
</reference>
<dbReference type="GeneTree" id="ENSGT00940000154563"/>
<proteinExistence type="inferred from homology"/>
<gene>
    <name evidence="7" type="primary">ADIPOR1</name>
</gene>
<dbReference type="Ensembl" id="ENSBIXT00000003024.1">
    <property type="protein sequence ID" value="ENSBIXP00000006817.1"/>
    <property type="gene ID" value="ENSBIXG00000012889.1"/>
</dbReference>
<evidence type="ECO:0000256" key="4">
    <source>
        <dbReference type="ARBA" id="ARBA00022989"/>
    </source>
</evidence>
<organism evidence="7 9">
    <name type="scientific">Bos indicus x Bos taurus</name>
    <name type="common">Hybrid cattle</name>
    <dbReference type="NCBI Taxonomy" id="30522"/>
    <lineage>
        <taxon>Eukaryota</taxon>
        <taxon>Metazoa</taxon>
        <taxon>Chordata</taxon>
        <taxon>Craniata</taxon>
        <taxon>Vertebrata</taxon>
        <taxon>Euteleostomi</taxon>
        <taxon>Mammalia</taxon>
        <taxon>Eutheria</taxon>
        <taxon>Laurasiatheria</taxon>
        <taxon>Artiodactyla</taxon>
        <taxon>Ruminantia</taxon>
        <taxon>Pecora</taxon>
        <taxon>Bovidae</taxon>
        <taxon>Bovinae</taxon>
        <taxon>Bos</taxon>
    </lineage>
</organism>
<dbReference type="GO" id="GO:0005886">
    <property type="term" value="C:plasma membrane"/>
    <property type="evidence" value="ECO:0007669"/>
    <property type="project" value="TreeGrafter"/>
</dbReference>
<comment type="subcellular location">
    <subcellularLocation>
        <location evidence="1">Membrane</location>
        <topology evidence="1">Multi-pass membrane protein</topology>
    </subcellularLocation>
</comment>
<dbReference type="Proteomes" id="UP000314981">
    <property type="component" value="Chromosome 16"/>
</dbReference>
<dbReference type="Ensembl" id="ENSBIXT00005048232.1">
    <property type="protein sequence ID" value="ENSBIXP00005016472.1"/>
    <property type="gene ID" value="ENSBIXG00005020140.1"/>
</dbReference>
<feature type="region of interest" description="Disordered" evidence="6">
    <location>
        <begin position="1"/>
        <end position="61"/>
    </location>
</feature>
<dbReference type="GO" id="GO:0038023">
    <property type="term" value="F:signaling receptor activity"/>
    <property type="evidence" value="ECO:0007669"/>
    <property type="project" value="TreeGrafter"/>
</dbReference>
<dbReference type="InterPro" id="IPR004254">
    <property type="entry name" value="AdipoR/HlyIII-related"/>
</dbReference>
<sequence length="172" mass="19387">MSSHKGPAVAQGNGAPASNRAADTVELAELGPLLEEKGKRAVTSPTKAEEEQACPGPQEEEEEVRVLTLPLQAHHAMEKMEEFVYKVWEGRWRVIPYDVLPDWLKDNDYLLHGHRPPMPSFRACFRSIFRIHTETGNIWTHLLASAHLPLHRLRPGHLRHHRGAVGPVCHAQ</sequence>
<dbReference type="Proteomes" id="UP000429181">
    <property type="component" value="Chromosome 16"/>
</dbReference>
<keyword evidence="4" id="KW-1133">Transmembrane helix</keyword>
<comment type="similarity">
    <text evidence="2">Belongs to the ADIPOR family.</text>
</comment>
<reference evidence="8 9" key="1">
    <citation type="submission" date="2018-11" db="EMBL/GenBank/DDBJ databases">
        <title>Haplotype-resolved cattle genomes.</title>
        <authorList>
            <person name="Low W.Y."/>
            <person name="Tearle R."/>
            <person name="Bickhart D.M."/>
            <person name="Rosen B.D."/>
            <person name="Koren S."/>
            <person name="Rhie A."/>
            <person name="Hiendleder S."/>
            <person name="Phillippy A.M."/>
            <person name="Smith T.P.L."/>
            <person name="Williams J.L."/>
        </authorList>
    </citation>
    <scope>NUCLEOTIDE SEQUENCE [LARGE SCALE GENOMIC DNA]</scope>
</reference>
<accession>A0A4W2GES5</accession>
<keyword evidence="3" id="KW-0812">Transmembrane</keyword>
<evidence type="ECO:0000256" key="5">
    <source>
        <dbReference type="ARBA" id="ARBA00023136"/>
    </source>
</evidence>
<evidence type="ECO:0000313" key="8">
    <source>
        <dbReference type="Proteomes" id="UP000314981"/>
    </source>
</evidence>
<dbReference type="PANTHER" id="PTHR20855:SF40">
    <property type="entry name" value="ADIPONECTIN RECEPTOR PROTEIN 1"/>
    <property type="match status" value="1"/>
</dbReference>